<sequence length="102" mass="10874">MSKWRSMTSGVPQGSGLGPALFNLFVSDMGSGIECTLSKFVVPICGREAQYELEMCICSPDSQSYPGMHQKKRDQQVKGGDSPLCSCETPPGVLHPALGPPT</sequence>
<dbReference type="Proteomes" id="UP001623348">
    <property type="component" value="Unassembled WGS sequence"/>
</dbReference>
<feature type="region of interest" description="Disordered" evidence="1">
    <location>
        <begin position="65"/>
        <end position="102"/>
    </location>
</feature>
<reference evidence="2 3" key="1">
    <citation type="submission" date="2024-06" db="EMBL/GenBank/DDBJ databases">
        <title>The draft genome of Grus japonensis, version 3.</title>
        <authorList>
            <person name="Nabeshima K."/>
            <person name="Suzuki S."/>
            <person name="Onuma M."/>
        </authorList>
    </citation>
    <scope>NUCLEOTIDE SEQUENCE [LARGE SCALE GENOMIC DNA]</scope>
    <source>
        <strain evidence="2 3">451A</strain>
    </source>
</reference>
<dbReference type="AlphaFoldDB" id="A0ABC9W392"/>
<evidence type="ECO:0000256" key="1">
    <source>
        <dbReference type="SAM" id="MobiDB-lite"/>
    </source>
</evidence>
<gene>
    <name evidence="2" type="ORF">GRJ2_000465600</name>
</gene>
<organism evidence="2 3">
    <name type="scientific">Grus japonensis</name>
    <name type="common">Japanese crane</name>
    <name type="synonym">Red-crowned crane</name>
    <dbReference type="NCBI Taxonomy" id="30415"/>
    <lineage>
        <taxon>Eukaryota</taxon>
        <taxon>Metazoa</taxon>
        <taxon>Chordata</taxon>
        <taxon>Craniata</taxon>
        <taxon>Vertebrata</taxon>
        <taxon>Euteleostomi</taxon>
        <taxon>Archelosauria</taxon>
        <taxon>Archosauria</taxon>
        <taxon>Dinosauria</taxon>
        <taxon>Saurischia</taxon>
        <taxon>Theropoda</taxon>
        <taxon>Coelurosauria</taxon>
        <taxon>Aves</taxon>
        <taxon>Neognathae</taxon>
        <taxon>Neoaves</taxon>
        <taxon>Gruiformes</taxon>
        <taxon>Gruidae</taxon>
        <taxon>Grus</taxon>
    </lineage>
</organism>
<protein>
    <recommendedName>
        <fullName evidence="4">Reverse transcriptase domain-containing protein</fullName>
    </recommendedName>
</protein>
<dbReference type="EMBL" id="BAAFJT010000001">
    <property type="protein sequence ID" value="GAB0180003.1"/>
    <property type="molecule type" value="Genomic_DNA"/>
</dbReference>
<comment type="caution">
    <text evidence="2">The sequence shown here is derived from an EMBL/GenBank/DDBJ whole genome shotgun (WGS) entry which is preliminary data.</text>
</comment>
<evidence type="ECO:0000313" key="2">
    <source>
        <dbReference type="EMBL" id="GAB0180003.1"/>
    </source>
</evidence>
<accession>A0ABC9W392</accession>
<proteinExistence type="predicted"/>
<evidence type="ECO:0000313" key="3">
    <source>
        <dbReference type="Proteomes" id="UP001623348"/>
    </source>
</evidence>
<name>A0ABC9W392_GRUJA</name>
<evidence type="ECO:0008006" key="4">
    <source>
        <dbReference type="Google" id="ProtNLM"/>
    </source>
</evidence>
<keyword evidence="3" id="KW-1185">Reference proteome</keyword>